<keyword evidence="2" id="KW-1185">Reference proteome</keyword>
<accession>A0A2M9HNK4</accession>
<protein>
    <recommendedName>
        <fullName evidence="3">CTP synthase</fullName>
    </recommendedName>
</protein>
<name>A0A2M9HNK4_9BIFI</name>
<proteinExistence type="predicted"/>
<dbReference type="Proteomes" id="UP000228755">
    <property type="component" value="Unassembled WGS sequence"/>
</dbReference>
<dbReference type="EMBL" id="PGLQ01000009">
    <property type="protein sequence ID" value="PJM78387.1"/>
    <property type="molecule type" value="Genomic_DNA"/>
</dbReference>
<reference evidence="1 2" key="1">
    <citation type="submission" date="2017-11" db="EMBL/GenBank/DDBJ databases">
        <title>Draft genome sequences of strains TRE 1, TRE D, TRE H and TRI 7, isolated from tamarins, belonging to four potential novel Bifidobacterium species.</title>
        <authorList>
            <person name="Mattarelli P."/>
            <person name="Modesto M."/>
            <person name="Bonetti A."/>
            <person name="Puglisi E."/>
            <person name="Morelli L."/>
        </authorList>
    </citation>
    <scope>NUCLEOTIDE SEQUENCE [LARGE SCALE GENOMIC DNA]</scope>
    <source>
        <strain evidence="2">TRED</strain>
    </source>
</reference>
<evidence type="ECO:0008006" key="3">
    <source>
        <dbReference type="Google" id="ProtNLM"/>
    </source>
</evidence>
<gene>
    <name evidence="1" type="ORF">CUU80_09375</name>
</gene>
<evidence type="ECO:0000313" key="2">
    <source>
        <dbReference type="Proteomes" id="UP000228755"/>
    </source>
</evidence>
<comment type="caution">
    <text evidence="1">The sequence shown here is derived from an EMBL/GenBank/DDBJ whole genome shotgun (WGS) entry which is preliminary data.</text>
</comment>
<sequence>MRSHPRIEQLLLQAEHQRRCVWPMEQGDRQLLMRRVRAGILVTPFQGLFVRKALWLQLPFAERIAYILRAVCHQHPDWTVCGISAAAAHGYTATYYQHRFVHIAVSDRSKARRHGPFVGHYIPKYRSVVVNNGIRATTPIRTMFDCARTLDFSTAMSICTMGLRATQLTAEALQNYCQINSRKHGIRRAIYVAQNVDPLCTNGGEAVAYATILELGFAAPECQRMFINPIDNKPIYADFTWTLSDGSLIIGELDGREKYINPAMTKGMDSIDIVLHEKDREAGINLLHIPVARFQMQHVHNRAQLEQRLSAANVPRPGKGKRTPFTGFECRAY</sequence>
<organism evidence="1 2">
    <name type="scientific">Bifidobacterium scaligerum</name>
    <dbReference type="NCBI Taxonomy" id="2052656"/>
    <lineage>
        <taxon>Bacteria</taxon>
        <taxon>Bacillati</taxon>
        <taxon>Actinomycetota</taxon>
        <taxon>Actinomycetes</taxon>
        <taxon>Bifidobacteriales</taxon>
        <taxon>Bifidobacteriaceae</taxon>
        <taxon>Bifidobacterium</taxon>
    </lineage>
</organism>
<evidence type="ECO:0000313" key="1">
    <source>
        <dbReference type="EMBL" id="PJM78387.1"/>
    </source>
</evidence>
<dbReference type="AlphaFoldDB" id="A0A2M9HNK4"/>